<proteinExistence type="predicted"/>
<dbReference type="AlphaFoldDB" id="A0A1H5LV63"/>
<dbReference type="RefSeq" id="WP_073366344.1">
    <property type="nucleotide sequence ID" value="NZ_FNTL01000005.1"/>
</dbReference>
<feature type="transmembrane region" description="Helical" evidence="2">
    <location>
        <begin position="532"/>
        <end position="552"/>
    </location>
</feature>
<gene>
    <name evidence="3" type="ORF">SAMN04490220_8405</name>
</gene>
<accession>A0A1H5LV63</accession>
<feature type="compositionally biased region" description="Basic and acidic residues" evidence="1">
    <location>
        <begin position="893"/>
        <end position="903"/>
    </location>
</feature>
<evidence type="ECO:0000313" key="3">
    <source>
        <dbReference type="EMBL" id="SEE80357.1"/>
    </source>
</evidence>
<evidence type="ECO:0000256" key="2">
    <source>
        <dbReference type="SAM" id="Phobius"/>
    </source>
</evidence>
<evidence type="ECO:0000256" key="1">
    <source>
        <dbReference type="SAM" id="MobiDB-lite"/>
    </source>
</evidence>
<evidence type="ECO:0000313" key="4">
    <source>
        <dbReference type="Proteomes" id="UP000183407"/>
    </source>
</evidence>
<feature type="transmembrane region" description="Helical" evidence="2">
    <location>
        <begin position="558"/>
        <end position="581"/>
    </location>
</feature>
<protein>
    <submittedName>
        <fullName evidence="3">Uncharacterized protein</fullName>
    </submittedName>
</protein>
<keyword evidence="2" id="KW-0472">Membrane</keyword>
<dbReference type="EMBL" id="FNTL01000005">
    <property type="protein sequence ID" value="SEE80357.1"/>
    <property type="molecule type" value="Genomic_DNA"/>
</dbReference>
<reference evidence="4" key="1">
    <citation type="submission" date="2016-10" db="EMBL/GenBank/DDBJ databases">
        <authorList>
            <person name="Varghese N."/>
        </authorList>
    </citation>
    <scope>NUCLEOTIDE SEQUENCE [LARGE SCALE GENOMIC DNA]</scope>
    <source>
        <strain evidence="4">DSM 44719</strain>
    </source>
</reference>
<sequence length="903" mass="96643">MSELTVFLAPRGIAEGVKDVLKDLSAARLIEPFIWIDGDGAARNPVEAVRVERGCEFDTTLQEVVSAQRIDVLRLGVLVPVIGGEEPLDTAVERRFAELATSTSGGARVVRVRLLLARPGSAPAAGAVCALDGWHNVLVAPEDARGPGMGHVALGPASGAADLGRFAAPVVAGVTGLWSDVEHAPLDDKPVLPGHLVRIARSFYRRLDTSVAEDELRGKILAQEGGFPLPRENGAPVTYINDVSLATRSMADALWRKHASVLRGPRLAYEVIDSQRVGFWEALRMFFSFLWAALRNAPAAWYARVVNSVSTGVANAVHATVFGAAPSAYEVVVKGRTSQGDLASWSEIGYASEQLGGTMDSPGDEQHHSARVDLSDLWQDYSRASLTLADAGARSADLPPVQVGASRGILRRASDAVPGPSERFDQIPGIVAATVGTHSVDATDSLGIRELRNKLGTLDQDPNIGLEARRTGAALDEWQRRGANSFGVVVGQRIAGQFHATFQEVRELLARLRAAGEEPVEGSRRHTTLARWAQITFVLLVIVIAASAVAIAQDWLVWWRGALVIVAAIVLWLVGLVIVFMRSQQELFQQLNKRKKGVADLEVDQANLRSGLRDLDRLAGAYSQYLVWSRALGAFLAEPLGPDEVRPSHDGRIAWGLPKSTAIGYASPHSEEVSTAAEYLRQDLFNMGWLTSSWERILGNAGTSLGIEGRDIAANPGMLWSEAGSGSGSPLERWSSTLFDGTVTSTGAALMWDKARANLLGPKSELVRSLVGTVDVEVDGLTRSTSIEDFMAGVGEERPGGRADHFDRGVLTDSATTGGLTAVKDDVRTRTYAGIGSVSVVTQFSDGLSVDNLQFAPTTGSDTHVDQWDVPVFPTAHAGGRAPSGTPAVDSFEPPRAEEGFRF</sequence>
<dbReference type="Proteomes" id="UP000183407">
    <property type="component" value="Unassembled WGS sequence"/>
</dbReference>
<organism evidence="3 4">
    <name type="scientific">Rhodococcus jostii</name>
    <dbReference type="NCBI Taxonomy" id="132919"/>
    <lineage>
        <taxon>Bacteria</taxon>
        <taxon>Bacillati</taxon>
        <taxon>Actinomycetota</taxon>
        <taxon>Actinomycetes</taxon>
        <taxon>Mycobacteriales</taxon>
        <taxon>Nocardiaceae</taxon>
        <taxon>Rhodococcus</taxon>
    </lineage>
</organism>
<keyword evidence="2" id="KW-1133">Transmembrane helix</keyword>
<name>A0A1H5LV63_RHOJO</name>
<keyword evidence="2" id="KW-0812">Transmembrane</keyword>
<dbReference type="OrthoDB" id="4427856at2"/>
<feature type="region of interest" description="Disordered" evidence="1">
    <location>
        <begin position="877"/>
        <end position="903"/>
    </location>
</feature>